<evidence type="ECO:0008006" key="10">
    <source>
        <dbReference type="Google" id="ProtNLM"/>
    </source>
</evidence>
<dbReference type="GO" id="GO:0019068">
    <property type="term" value="P:virion assembly"/>
    <property type="evidence" value="ECO:0007669"/>
    <property type="project" value="InterPro"/>
</dbReference>
<dbReference type="PANTHER" id="PTHR33166">
    <property type="entry name" value="GAG_P30 DOMAIN-CONTAINING PROTEIN"/>
    <property type="match status" value="1"/>
</dbReference>
<protein>
    <recommendedName>
        <fullName evidence="10">Core shell protein Gag P30 domain-containing protein</fullName>
    </recommendedName>
</protein>
<dbReference type="SUPFAM" id="SSF47943">
    <property type="entry name" value="Retrovirus capsid protein, N-terminal core domain"/>
    <property type="match status" value="1"/>
</dbReference>
<sequence>MGQSQSPPLSLLIANFRDVRTRGQNLSLDIRRGKLITLCHSEWPTFGVGWPTEGTFCLPIIAKVKSKIFLPGREGHPDQIPYILVWRNLVENPPPWLAPFLSSGTCKVLAMRPADPPKSRTRAAPLYPISPDSQDLLSLDPPPYHPPPLVTQALPAAAAPPVAPLPNPRLPDSTVALPRWEIGPPDETGNSRLQYWPFSTSDVYNWKTQNARFSDNPKDLIALLDSVLFTHQPTWDDCQQLLRILFTTEERERIQLEARKLVPGDDGRPTSNPDLINAAFPLTRPPQDEWDYNTPEGRGRLLIYRQTLMAGLRAAARKPTNLAKVYSVIQGKAESPAAYLERLMEAFRQFTPMDPEVPENQAAVVMSFVNQAAPDIKKKLQRLEDLEGKQIQDLGHRNKEVPLDNSEDCGLGNWEGNPLLPGHSRQPLPPVGEGFAYQNGGPNSFPTGGTHSD</sequence>
<dbReference type="InterPro" id="IPR036946">
    <property type="entry name" value="G_retro_matrix_sf"/>
</dbReference>
<dbReference type="InterPro" id="IPR003036">
    <property type="entry name" value="Gag_P30"/>
</dbReference>
<dbReference type="InterPro" id="IPR000840">
    <property type="entry name" value="G_retro_matrix"/>
</dbReference>
<evidence type="ECO:0000256" key="4">
    <source>
        <dbReference type="ARBA" id="ARBA00023136"/>
    </source>
</evidence>
<evidence type="ECO:0000259" key="7">
    <source>
        <dbReference type="Pfam" id="PF02093"/>
    </source>
</evidence>
<evidence type="ECO:0000256" key="2">
    <source>
        <dbReference type="ARBA" id="ARBA00022511"/>
    </source>
</evidence>
<feature type="domain" description="Gamma-retroviral matrix protein" evidence="6">
    <location>
        <begin position="2"/>
        <end position="104"/>
    </location>
</feature>
<feature type="compositionally biased region" description="Polar residues" evidence="5">
    <location>
        <begin position="440"/>
        <end position="453"/>
    </location>
</feature>
<keyword evidence="2" id="KW-1032">Host cell membrane</keyword>
<evidence type="ECO:0000256" key="3">
    <source>
        <dbReference type="ARBA" id="ARBA00022870"/>
    </source>
</evidence>
<evidence type="ECO:0000313" key="9">
    <source>
        <dbReference type="Proteomes" id="UP000472241"/>
    </source>
</evidence>
<evidence type="ECO:0000256" key="5">
    <source>
        <dbReference type="SAM" id="MobiDB-lite"/>
    </source>
</evidence>
<reference evidence="8" key="2">
    <citation type="submission" date="2025-09" db="UniProtKB">
        <authorList>
            <consortium name="Ensembl"/>
        </authorList>
    </citation>
    <scope>IDENTIFICATION</scope>
</reference>
<dbReference type="Gene3D" id="1.10.375.10">
    <property type="entry name" value="Human Immunodeficiency Virus Type 1 Capsid Protein"/>
    <property type="match status" value="1"/>
</dbReference>
<proteinExistence type="predicted"/>
<accession>A0A667HG64</accession>
<dbReference type="InterPro" id="IPR010999">
    <property type="entry name" value="Retrovr_matrix"/>
</dbReference>
<dbReference type="Ensembl" id="ENSLCNT00005028924.1">
    <property type="protein sequence ID" value="ENSLCNP00005025893.1"/>
    <property type="gene ID" value="ENSLCNG00005016844.1"/>
</dbReference>
<dbReference type="Pfam" id="PF02093">
    <property type="entry name" value="Gag_p30"/>
    <property type="match status" value="1"/>
</dbReference>
<dbReference type="InterPro" id="IPR050462">
    <property type="entry name" value="Retroviral_Gag-Pol_poly"/>
</dbReference>
<keyword evidence="9" id="KW-1185">Reference proteome</keyword>
<dbReference type="AlphaFoldDB" id="A0A667HG64"/>
<comment type="subcellular location">
    <subcellularLocation>
        <location evidence="1">Host cell membrane</location>
    </subcellularLocation>
</comment>
<dbReference type="Gene3D" id="1.10.150.180">
    <property type="entry name" value="Gamma-retroviral matrix domain"/>
    <property type="match status" value="1"/>
</dbReference>
<reference evidence="8" key="1">
    <citation type="submission" date="2025-08" db="UniProtKB">
        <authorList>
            <consortium name="Ensembl"/>
        </authorList>
    </citation>
    <scope>IDENTIFICATION</scope>
</reference>
<dbReference type="InterPro" id="IPR008919">
    <property type="entry name" value="Retrov_capsid_N"/>
</dbReference>
<name>A0A667HG64_LYNCA</name>
<evidence type="ECO:0000259" key="6">
    <source>
        <dbReference type="Pfam" id="PF01140"/>
    </source>
</evidence>
<keyword evidence="3" id="KW-1043">Host membrane</keyword>
<dbReference type="Proteomes" id="UP000472241">
    <property type="component" value="Unplaced"/>
</dbReference>
<evidence type="ECO:0000313" key="8">
    <source>
        <dbReference type="Ensembl" id="ENSLCNP00005025893.1"/>
    </source>
</evidence>
<evidence type="ECO:0000256" key="1">
    <source>
        <dbReference type="ARBA" id="ARBA00004165"/>
    </source>
</evidence>
<feature type="domain" description="Core shell protein Gag P30" evidence="7">
    <location>
        <begin position="201"/>
        <end position="395"/>
    </location>
</feature>
<keyword evidence="4" id="KW-0472">Membrane</keyword>
<dbReference type="Pfam" id="PF01140">
    <property type="entry name" value="Gag_MA"/>
    <property type="match status" value="1"/>
</dbReference>
<dbReference type="SUPFAM" id="SSF47836">
    <property type="entry name" value="Retroviral matrix proteins"/>
    <property type="match status" value="1"/>
</dbReference>
<dbReference type="PROSITE" id="PS50007">
    <property type="entry name" value="PIPLC_X_DOMAIN"/>
    <property type="match status" value="1"/>
</dbReference>
<feature type="region of interest" description="Disordered" evidence="5">
    <location>
        <begin position="412"/>
        <end position="453"/>
    </location>
</feature>
<organism evidence="8 9">
    <name type="scientific">Lynx canadensis</name>
    <name type="common">Canada lynx</name>
    <name type="synonym">Felis canadensis</name>
    <dbReference type="NCBI Taxonomy" id="61383"/>
    <lineage>
        <taxon>Eukaryota</taxon>
        <taxon>Metazoa</taxon>
        <taxon>Chordata</taxon>
        <taxon>Craniata</taxon>
        <taxon>Vertebrata</taxon>
        <taxon>Euteleostomi</taxon>
        <taxon>Mammalia</taxon>
        <taxon>Eutheria</taxon>
        <taxon>Laurasiatheria</taxon>
        <taxon>Carnivora</taxon>
        <taxon>Feliformia</taxon>
        <taxon>Felidae</taxon>
        <taxon>Felinae</taxon>
        <taxon>Lynx</taxon>
    </lineage>
</organism>